<dbReference type="InterPro" id="IPR001633">
    <property type="entry name" value="EAL_dom"/>
</dbReference>
<dbReference type="InterPro" id="IPR035919">
    <property type="entry name" value="EAL_sf"/>
</dbReference>
<organism evidence="2 3">
    <name type="scientific">Aurantiacibacter arachoides</name>
    <dbReference type="NCBI Taxonomy" id="1850444"/>
    <lineage>
        <taxon>Bacteria</taxon>
        <taxon>Pseudomonadati</taxon>
        <taxon>Pseudomonadota</taxon>
        <taxon>Alphaproteobacteria</taxon>
        <taxon>Sphingomonadales</taxon>
        <taxon>Erythrobacteraceae</taxon>
        <taxon>Aurantiacibacter</taxon>
    </lineage>
</organism>
<evidence type="ECO:0000313" key="2">
    <source>
        <dbReference type="EMBL" id="MXO93004.1"/>
    </source>
</evidence>
<proteinExistence type="predicted"/>
<dbReference type="Proteomes" id="UP000460626">
    <property type="component" value="Unassembled WGS sequence"/>
</dbReference>
<accession>A0A844ZZW4</accession>
<evidence type="ECO:0000259" key="1">
    <source>
        <dbReference type="PROSITE" id="PS50883"/>
    </source>
</evidence>
<sequence>MTFPAQIYERRTRHDRRRVDPHPITHDLAEALVADEIDLMFQPQFASDSQALVGAEALVRWRHPNHGVLAGDALVGIAQSGGMARRLARHIARSALREAASWPPVLRLSLNVTAMDLADRSFAEEMLALVAQSGFPADRLTLEITEQALVADLERSAKRLATLAEAGIRIALDDFGAGFCNFRYLKTLPIDALKLDRSMIEGVAQDKRDLAILRGILAMADALGLTVIAEGVETDDQRLIAAREGCAVWQGFLGAEPMAASDFTLFAAR</sequence>
<dbReference type="SMART" id="SM00052">
    <property type="entry name" value="EAL"/>
    <property type="match status" value="1"/>
</dbReference>
<gene>
    <name evidence="2" type="ORF">GRI62_05220</name>
</gene>
<reference evidence="2 3" key="1">
    <citation type="submission" date="2019-12" db="EMBL/GenBank/DDBJ databases">
        <title>Genomic-based taxomic classification of the family Erythrobacteraceae.</title>
        <authorList>
            <person name="Xu L."/>
        </authorList>
    </citation>
    <scope>NUCLEOTIDE SEQUENCE [LARGE SCALE GENOMIC DNA]</scope>
    <source>
        <strain evidence="2 3">RC4-10-4</strain>
    </source>
</reference>
<protein>
    <submittedName>
        <fullName evidence="2">EAL domain-containing protein</fullName>
    </submittedName>
</protein>
<dbReference type="Pfam" id="PF00563">
    <property type="entry name" value="EAL"/>
    <property type="match status" value="1"/>
</dbReference>
<dbReference type="PANTHER" id="PTHR33121:SF71">
    <property type="entry name" value="OXYGEN SENSOR PROTEIN DOSP"/>
    <property type="match status" value="1"/>
</dbReference>
<feature type="domain" description="EAL" evidence="1">
    <location>
        <begin position="21"/>
        <end position="269"/>
    </location>
</feature>
<dbReference type="CDD" id="cd01948">
    <property type="entry name" value="EAL"/>
    <property type="match status" value="1"/>
</dbReference>
<dbReference type="RefSeq" id="WP_160731817.1">
    <property type="nucleotide sequence ID" value="NZ_BMJK01000001.1"/>
</dbReference>
<dbReference type="PANTHER" id="PTHR33121">
    <property type="entry name" value="CYCLIC DI-GMP PHOSPHODIESTERASE PDEF"/>
    <property type="match status" value="1"/>
</dbReference>
<dbReference type="SUPFAM" id="SSF141868">
    <property type="entry name" value="EAL domain-like"/>
    <property type="match status" value="1"/>
</dbReference>
<comment type="caution">
    <text evidence="2">The sequence shown here is derived from an EMBL/GenBank/DDBJ whole genome shotgun (WGS) entry which is preliminary data.</text>
</comment>
<name>A0A844ZZW4_9SPHN</name>
<keyword evidence="3" id="KW-1185">Reference proteome</keyword>
<dbReference type="InterPro" id="IPR050706">
    <property type="entry name" value="Cyclic-di-GMP_PDE-like"/>
</dbReference>
<dbReference type="GO" id="GO:0071111">
    <property type="term" value="F:cyclic-guanylate-specific phosphodiesterase activity"/>
    <property type="evidence" value="ECO:0007669"/>
    <property type="project" value="InterPro"/>
</dbReference>
<dbReference type="EMBL" id="WTYH01000001">
    <property type="protein sequence ID" value="MXO93004.1"/>
    <property type="molecule type" value="Genomic_DNA"/>
</dbReference>
<dbReference type="PROSITE" id="PS50883">
    <property type="entry name" value="EAL"/>
    <property type="match status" value="1"/>
</dbReference>
<evidence type="ECO:0000313" key="3">
    <source>
        <dbReference type="Proteomes" id="UP000460626"/>
    </source>
</evidence>
<dbReference type="Gene3D" id="3.20.20.450">
    <property type="entry name" value="EAL domain"/>
    <property type="match status" value="1"/>
</dbReference>
<dbReference type="OrthoDB" id="9814202at2"/>
<dbReference type="AlphaFoldDB" id="A0A844ZZW4"/>